<keyword evidence="1" id="KW-0812">Transmembrane</keyword>
<keyword evidence="3" id="KW-1185">Reference proteome</keyword>
<reference evidence="4" key="1">
    <citation type="submission" date="2025-08" db="UniProtKB">
        <authorList>
            <consortium name="RefSeq"/>
        </authorList>
    </citation>
    <scope>IDENTIFICATION</scope>
    <source>
        <tissue evidence="4">Seedling</tissue>
    </source>
</reference>
<organism evidence="3 4">
    <name type="scientific">Ziziphus jujuba</name>
    <name type="common">Chinese jujube</name>
    <name type="synonym">Ziziphus sativa</name>
    <dbReference type="NCBI Taxonomy" id="326968"/>
    <lineage>
        <taxon>Eukaryota</taxon>
        <taxon>Viridiplantae</taxon>
        <taxon>Streptophyta</taxon>
        <taxon>Embryophyta</taxon>
        <taxon>Tracheophyta</taxon>
        <taxon>Spermatophyta</taxon>
        <taxon>Magnoliopsida</taxon>
        <taxon>eudicotyledons</taxon>
        <taxon>Gunneridae</taxon>
        <taxon>Pentapetalae</taxon>
        <taxon>rosids</taxon>
        <taxon>fabids</taxon>
        <taxon>Rosales</taxon>
        <taxon>Rhamnaceae</taxon>
        <taxon>Paliureae</taxon>
        <taxon>Ziziphus</taxon>
    </lineage>
</organism>
<gene>
    <name evidence="4" type="primary">LOC112491455</name>
</gene>
<proteinExistence type="predicted"/>
<evidence type="ECO:0000259" key="2">
    <source>
        <dbReference type="PROSITE" id="PS51934"/>
    </source>
</evidence>
<protein>
    <submittedName>
        <fullName evidence="4">Protein LEAD-SENSITIVE 1-like</fullName>
    </submittedName>
</protein>
<keyword evidence="1" id="KW-1133">Transmembrane helix</keyword>
<dbReference type="GeneID" id="112491455"/>
<dbReference type="PROSITE" id="PS51934">
    <property type="entry name" value="LRAT"/>
    <property type="match status" value="1"/>
</dbReference>
<sequence>MAIVSTKIKRDQLKPGDHVFSWRELYVYAHHAIYVGDGKLIHFTVAANREIGSGTVSSNFGSTSSSRYAAFPCPICGYHSRLGGVVSTCIDCFLYGGDLYLFKYGVSMAELLANPRSATVCTLASSDPSEVVLHRAFYLLENGFGAYDLFEKNCIDFALYCKTGLIVLPGAQRSVLSLLALAVAALSTIPLGNFGFAVSVYGTYRVIRLAHDIGFRDDATKIEVEELVRRFP</sequence>
<dbReference type="Gene3D" id="3.90.1720.10">
    <property type="entry name" value="endopeptidase domain like (from Nostoc punctiforme)"/>
    <property type="match status" value="1"/>
</dbReference>
<dbReference type="Pfam" id="PF04970">
    <property type="entry name" value="LRAT"/>
    <property type="match status" value="1"/>
</dbReference>
<keyword evidence="1" id="KW-0472">Membrane</keyword>
<evidence type="ECO:0000256" key="1">
    <source>
        <dbReference type="SAM" id="Phobius"/>
    </source>
</evidence>
<accession>A0ABM3IH72</accession>
<feature type="transmembrane region" description="Helical" evidence="1">
    <location>
        <begin position="175"/>
        <end position="201"/>
    </location>
</feature>
<feature type="domain" description="LRAT" evidence="2">
    <location>
        <begin position="20"/>
        <end position="170"/>
    </location>
</feature>
<evidence type="ECO:0000313" key="4">
    <source>
        <dbReference type="RefSeq" id="XP_048328292.1"/>
    </source>
</evidence>
<name>A0ABM3IH72_ZIZJJ</name>
<dbReference type="Proteomes" id="UP001652623">
    <property type="component" value="Chromosome 4"/>
</dbReference>
<dbReference type="PANTHER" id="PTHR46137:SF3">
    <property type="entry name" value="OS05G0310600 PROTEIN"/>
    <property type="match status" value="1"/>
</dbReference>
<dbReference type="PANTHER" id="PTHR46137">
    <property type="entry name" value="OS05G0310600 PROTEIN"/>
    <property type="match status" value="1"/>
</dbReference>
<dbReference type="InterPro" id="IPR007053">
    <property type="entry name" value="LRAT_dom"/>
</dbReference>
<evidence type="ECO:0000313" key="3">
    <source>
        <dbReference type="Proteomes" id="UP001652623"/>
    </source>
</evidence>
<dbReference type="RefSeq" id="XP_048328292.1">
    <property type="nucleotide sequence ID" value="XM_048472335.2"/>
</dbReference>